<dbReference type="InterPro" id="IPR043136">
    <property type="entry name" value="B30.2/SPRY_sf"/>
</dbReference>
<dbReference type="InterPro" id="IPR001870">
    <property type="entry name" value="B30.2/SPRY"/>
</dbReference>
<protein>
    <recommendedName>
        <fullName evidence="2">B30.2/SPRY domain-containing protein</fullName>
    </recommendedName>
</protein>
<name>A0ABD2HUE4_HETSC</name>
<dbReference type="InterPro" id="IPR003877">
    <property type="entry name" value="SPRY_dom"/>
</dbReference>
<evidence type="ECO:0000313" key="4">
    <source>
        <dbReference type="Proteomes" id="UP001620645"/>
    </source>
</evidence>
<evidence type="ECO:0000259" key="2">
    <source>
        <dbReference type="PROSITE" id="PS50188"/>
    </source>
</evidence>
<dbReference type="Gene3D" id="2.60.120.920">
    <property type="match status" value="1"/>
</dbReference>
<evidence type="ECO:0000256" key="1">
    <source>
        <dbReference type="SAM" id="Coils"/>
    </source>
</evidence>
<evidence type="ECO:0000313" key="3">
    <source>
        <dbReference type="EMBL" id="KAL3068310.1"/>
    </source>
</evidence>
<dbReference type="AlphaFoldDB" id="A0ABD2HUE4"/>
<feature type="coiled-coil region" evidence="1">
    <location>
        <begin position="48"/>
        <end position="100"/>
    </location>
</feature>
<sequence length="318" mass="36501">MSISTNSINCGDDLTPAENREVNGEAISLDNDEQFNRNSELITDQQLLKEFRENIVKLEMELKMAKLELENKVLEQKLKHQEMMVEQKALKEKVAKIEQKKEKNAFVDKFTHLENDQKKILKRIGELEKQQKKMLSMNQQNCWDRMFCHKRIELANAKCLTVVHHKGNENDWCSVFAKHSILDTSADSGNFYYEIGVENGKYTYGVLFGIAVKHPMQLGENIRIRHDTYAYQCNGHFWINGARKDGNAEYYAGDVVGCGVNLAIRQIIFTKNGHRLDTTNLAISYSFSADQVFPFVSLFSFGDQIEANFGPNFLLANI</sequence>
<keyword evidence="1" id="KW-0175">Coiled coil</keyword>
<dbReference type="InterPro" id="IPR044736">
    <property type="entry name" value="Gid1/RanBPM/SPLA_SPRY"/>
</dbReference>
<proteinExistence type="predicted"/>
<gene>
    <name evidence="3" type="ORF">niasHS_015431</name>
</gene>
<dbReference type="CDD" id="cd12885">
    <property type="entry name" value="SPRY_RanBP_like"/>
    <property type="match status" value="1"/>
</dbReference>
<feature type="domain" description="B30.2/SPRY" evidence="2">
    <location>
        <begin position="121"/>
        <end position="314"/>
    </location>
</feature>
<dbReference type="InterPro" id="IPR013320">
    <property type="entry name" value="ConA-like_dom_sf"/>
</dbReference>
<reference evidence="3 4" key="1">
    <citation type="submission" date="2024-10" db="EMBL/GenBank/DDBJ databases">
        <authorList>
            <person name="Kim D."/>
        </authorList>
    </citation>
    <scope>NUCLEOTIDE SEQUENCE [LARGE SCALE GENOMIC DNA]</scope>
    <source>
        <strain evidence="3">Taebaek</strain>
    </source>
</reference>
<accession>A0ABD2HUE4</accession>
<dbReference type="SUPFAM" id="SSF49899">
    <property type="entry name" value="Concanavalin A-like lectins/glucanases"/>
    <property type="match status" value="1"/>
</dbReference>
<keyword evidence="4" id="KW-1185">Reference proteome</keyword>
<dbReference type="SMART" id="SM00449">
    <property type="entry name" value="SPRY"/>
    <property type="match status" value="1"/>
</dbReference>
<dbReference type="Pfam" id="PF00622">
    <property type="entry name" value="SPRY"/>
    <property type="match status" value="1"/>
</dbReference>
<dbReference type="Proteomes" id="UP001620645">
    <property type="component" value="Unassembled WGS sequence"/>
</dbReference>
<organism evidence="3 4">
    <name type="scientific">Heterodera schachtii</name>
    <name type="common">Sugarbeet cyst nematode worm</name>
    <name type="synonym">Tylenchus schachtii</name>
    <dbReference type="NCBI Taxonomy" id="97005"/>
    <lineage>
        <taxon>Eukaryota</taxon>
        <taxon>Metazoa</taxon>
        <taxon>Ecdysozoa</taxon>
        <taxon>Nematoda</taxon>
        <taxon>Chromadorea</taxon>
        <taxon>Rhabditida</taxon>
        <taxon>Tylenchina</taxon>
        <taxon>Tylenchomorpha</taxon>
        <taxon>Tylenchoidea</taxon>
        <taxon>Heteroderidae</taxon>
        <taxon>Heteroderinae</taxon>
        <taxon>Heterodera</taxon>
    </lineage>
</organism>
<dbReference type="PROSITE" id="PS50188">
    <property type="entry name" value="B302_SPRY"/>
    <property type="match status" value="1"/>
</dbReference>
<comment type="caution">
    <text evidence="3">The sequence shown here is derived from an EMBL/GenBank/DDBJ whole genome shotgun (WGS) entry which is preliminary data.</text>
</comment>
<dbReference type="EMBL" id="JBICCN010000447">
    <property type="protein sequence ID" value="KAL3068310.1"/>
    <property type="molecule type" value="Genomic_DNA"/>
</dbReference>